<dbReference type="PANTHER" id="PTHR33515">
    <property type="entry name" value="RIBOSOME-BINDING FACTOR A, CHLOROPLASTIC-RELATED"/>
    <property type="match status" value="1"/>
</dbReference>
<dbReference type="PANTHER" id="PTHR33515:SF1">
    <property type="entry name" value="RIBOSOME-BINDING FACTOR A, CHLOROPLASTIC-RELATED"/>
    <property type="match status" value="1"/>
</dbReference>
<dbReference type="AlphaFoldDB" id="A0A834ZRK6"/>
<proteinExistence type="predicted"/>
<feature type="region of interest" description="Disordered" evidence="1">
    <location>
        <begin position="289"/>
        <end position="311"/>
    </location>
</feature>
<dbReference type="InterPro" id="IPR000238">
    <property type="entry name" value="RbfA"/>
</dbReference>
<protein>
    <submittedName>
        <fullName evidence="2">Uncharacterized protein</fullName>
    </submittedName>
</protein>
<dbReference type="OrthoDB" id="2015319at2759"/>
<comment type="caution">
    <text evidence="2">The sequence shown here is derived from an EMBL/GenBank/DDBJ whole genome shotgun (WGS) entry which is preliminary data.</text>
</comment>
<dbReference type="GO" id="GO:0043024">
    <property type="term" value="F:ribosomal small subunit binding"/>
    <property type="evidence" value="ECO:0007669"/>
    <property type="project" value="TreeGrafter"/>
</dbReference>
<dbReference type="InterPro" id="IPR015946">
    <property type="entry name" value="KH_dom-like_a/b"/>
</dbReference>
<dbReference type="SUPFAM" id="SSF89919">
    <property type="entry name" value="Ribosome-binding factor A, RbfA"/>
    <property type="match status" value="1"/>
</dbReference>
<evidence type="ECO:0000313" key="2">
    <source>
        <dbReference type="EMBL" id="KAF8410475.1"/>
    </source>
</evidence>
<name>A0A834ZRK6_TETSI</name>
<dbReference type="Gene3D" id="3.30.300.20">
    <property type="match status" value="2"/>
</dbReference>
<dbReference type="GO" id="GO:0006364">
    <property type="term" value="P:rRNA processing"/>
    <property type="evidence" value="ECO:0007669"/>
    <property type="project" value="InterPro"/>
</dbReference>
<dbReference type="InterPro" id="IPR020053">
    <property type="entry name" value="Ribosome-bd_factorA_CS"/>
</dbReference>
<reference evidence="2 3" key="1">
    <citation type="submission" date="2020-04" db="EMBL/GenBank/DDBJ databases">
        <title>Plant Genome Project.</title>
        <authorList>
            <person name="Zhang R.-G."/>
        </authorList>
    </citation>
    <scope>NUCLEOTIDE SEQUENCE [LARGE SCALE GENOMIC DNA]</scope>
    <source>
        <strain evidence="2">YNK0</strain>
        <tissue evidence="2">Leaf</tissue>
    </source>
</reference>
<dbReference type="Pfam" id="PF02033">
    <property type="entry name" value="RBFA"/>
    <property type="match status" value="1"/>
</dbReference>
<organism evidence="2 3">
    <name type="scientific">Tetracentron sinense</name>
    <name type="common">Spur-leaf</name>
    <dbReference type="NCBI Taxonomy" id="13715"/>
    <lineage>
        <taxon>Eukaryota</taxon>
        <taxon>Viridiplantae</taxon>
        <taxon>Streptophyta</taxon>
        <taxon>Embryophyta</taxon>
        <taxon>Tracheophyta</taxon>
        <taxon>Spermatophyta</taxon>
        <taxon>Magnoliopsida</taxon>
        <taxon>Trochodendrales</taxon>
        <taxon>Trochodendraceae</taxon>
        <taxon>Tetracentron</taxon>
    </lineage>
</organism>
<keyword evidence="3" id="KW-1185">Reference proteome</keyword>
<evidence type="ECO:0000256" key="1">
    <source>
        <dbReference type="SAM" id="MobiDB-lite"/>
    </source>
</evidence>
<dbReference type="EMBL" id="JABCRI010000002">
    <property type="protein sequence ID" value="KAF8410475.1"/>
    <property type="molecule type" value="Genomic_DNA"/>
</dbReference>
<evidence type="ECO:0000313" key="3">
    <source>
        <dbReference type="Proteomes" id="UP000655225"/>
    </source>
</evidence>
<sequence>MPQILLHQLHLHQSPLLPPTLTHPHHFCSSCSVTEVRLTSSITAVKAYNLLRALANSRTCIANPQRVKMVAKQIMRELSNMLLTDKVLQYAVLPKASLGADNYLSSLTTISDVEVSTDLQVTCDITDSVNETLGSKVGVQAVKAATVEKMMRSSRLCKEYANVTVGAAVRRDQGGLHKGRFTWAGLFRGTNGVTLEVVKVYLSLFGDEIGNEVALAGLKAKAKYVRGELGKCMKLRLTPKICFIEDESIERGSRVRLPSPLSFYMVIYYMFQKQLTLCEAILDRINNEKKNADGEDEGQSKSFELPQDDRD</sequence>
<dbReference type="PROSITE" id="PS01319">
    <property type="entry name" value="RBFA"/>
    <property type="match status" value="1"/>
</dbReference>
<gene>
    <name evidence="2" type="ORF">HHK36_003004</name>
</gene>
<dbReference type="Proteomes" id="UP000655225">
    <property type="component" value="Unassembled WGS sequence"/>
</dbReference>
<accession>A0A834ZRK6</accession>
<dbReference type="InterPro" id="IPR023799">
    <property type="entry name" value="RbfA_dom_sf"/>
</dbReference>